<organism evidence="2 3">
    <name type="scientific">Bradyrhizobium xenonodulans</name>
    <dbReference type="NCBI Taxonomy" id="2736875"/>
    <lineage>
        <taxon>Bacteria</taxon>
        <taxon>Pseudomonadati</taxon>
        <taxon>Pseudomonadota</taxon>
        <taxon>Alphaproteobacteria</taxon>
        <taxon>Hyphomicrobiales</taxon>
        <taxon>Nitrobacteraceae</taxon>
        <taxon>Bradyrhizobium</taxon>
    </lineage>
</organism>
<sequence>MPRFHFDIHENGRFIPDEDGQDFVNMEGARKEAVVTGASIARDAFIAGSAHRVVVDVREDGSPRMKISITLAVEEA</sequence>
<dbReference type="InterPro" id="IPR054189">
    <property type="entry name" value="DUF6894"/>
</dbReference>
<dbReference type="Pfam" id="PF21834">
    <property type="entry name" value="DUF6894"/>
    <property type="match status" value="1"/>
</dbReference>
<dbReference type="EMBL" id="CP089391">
    <property type="protein sequence ID" value="WBL81685.1"/>
    <property type="molecule type" value="Genomic_DNA"/>
</dbReference>
<feature type="domain" description="DUF6894" evidence="1">
    <location>
        <begin position="3"/>
        <end position="66"/>
    </location>
</feature>
<evidence type="ECO:0000259" key="1">
    <source>
        <dbReference type="Pfam" id="PF21834"/>
    </source>
</evidence>
<evidence type="ECO:0000313" key="3">
    <source>
        <dbReference type="Proteomes" id="UP001179614"/>
    </source>
</evidence>
<dbReference type="RefSeq" id="WP_270170586.1">
    <property type="nucleotide sequence ID" value="NZ_CP089391.1"/>
</dbReference>
<proteinExistence type="predicted"/>
<keyword evidence="3" id="KW-1185">Reference proteome</keyword>
<gene>
    <name evidence="2" type="ORF">I3J27_15135</name>
</gene>
<evidence type="ECO:0000313" key="2">
    <source>
        <dbReference type="EMBL" id="WBL81685.1"/>
    </source>
</evidence>
<name>A0ABY7MXI8_9BRAD</name>
<dbReference type="Proteomes" id="UP001179614">
    <property type="component" value="Chromosome"/>
</dbReference>
<reference evidence="2" key="1">
    <citation type="submission" date="2021-12" db="EMBL/GenBank/DDBJ databases">
        <title>Bradyrhizobium xenonodulans sp. nov.</title>
        <authorList>
            <person name="Claassens R."/>
            <person name="Venter S.N."/>
            <person name="Beukes C.W."/>
            <person name="Stepkowski T."/>
            <person name="Steenkamp E.T."/>
        </authorList>
    </citation>
    <scope>NUCLEOTIDE SEQUENCE</scope>
    <source>
        <strain evidence="2">14AB</strain>
    </source>
</reference>
<accession>A0ABY7MXI8</accession>
<protein>
    <recommendedName>
        <fullName evidence="1">DUF6894 domain-containing protein</fullName>
    </recommendedName>
</protein>